<reference evidence="1 2" key="1">
    <citation type="submission" date="2018-06" db="EMBL/GenBank/DDBJ databases">
        <title>A transcriptomic atlas of mushroom development highlights an independent origin of complex multicellularity.</title>
        <authorList>
            <consortium name="DOE Joint Genome Institute"/>
            <person name="Krizsan K."/>
            <person name="Almasi E."/>
            <person name="Merenyi Z."/>
            <person name="Sahu N."/>
            <person name="Viragh M."/>
            <person name="Koszo T."/>
            <person name="Mondo S."/>
            <person name="Kiss B."/>
            <person name="Balint B."/>
            <person name="Kues U."/>
            <person name="Barry K."/>
            <person name="Hegedus J.C."/>
            <person name="Henrissat B."/>
            <person name="Johnson J."/>
            <person name="Lipzen A."/>
            <person name="Ohm R."/>
            <person name="Nagy I."/>
            <person name="Pangilinan J."/>
            <person name="Yan J."/>
            <person name="Xiong Y."/>
            <person name="Grigoriev I.V."/>
            <person name="Hibbett D.S."/>
            <person name="Nagy L.G."/>
        </authorList>
    </citation>
    <scope>NUCLEOTIDE SEQUENCE [LARGE SCALE GENOMIC DNA]</scope>
    <source>
        <strain evidence="1 2">SZMC22713</strain>
    </source>
</reference>
<protein>
    <recommendedName>
        <fullName evidence="3">Aminoglycoside phosphotransferase domain-containing protein</fullName>
    </recommendedName>
</protein>
<keyword evidence="2" id="KW-1185">Reference proteome</keyword>
<dbReference type="PANTHER" id="PTHR21310">
    <property type="entry name" value="AMINOGLYCOSIDE PHOSPHOTRANSFERASE-RELATED-RELATED"/>
    <property type="match status" value="1"/>
</dbReference>
<accession>A0A4Y7PQP5</accession>
<gene>
    <name evidence="1" type="ORF">BD410DRAFT_831553</name>
</gene>
<dbReference type="EMBL" id="ML170223">
    <property type="protein sequence ID" value="TDL17331.1"/>
    <property type="molecule type" value="Genomic_DNA"/>
</dbReference>
<dbReference type="Proteomes" id="UP000294933">
    <property type="component" value="Unassembled WGS sequence"/>
</dbReference>
<organism evidence="1 2">
    <name type="scientific">Rickenella mellea</name>
    <dbReference type="NCBI Taxonomy" id="50990"/>
    <lineage>
        <taxon>Eukaryota</taxon>
        <taxon>Fungi</taxon>
        <taxon>Dikarya</taxon>
        <taxon>Basidiomycota</taxon>
        <taxon>Agaricomycotina</taxon>
        <taxon>Agaricomycetes</taxon>
        <taxon>Hymenochaetales</taxon>
        <taxon>Rickenellaceae</taxon>
        <taxon>Rickenella</taxon>
    </lineage>
</organism>
<dbReference type="OrthoDB" id="2906425at2759"/>
<dbReference type="AlphaFoldDB" id="A0A4Y7PQP5"/>
<evidence type="ECO:0000313" key="2">
    <source>
        <dbReference type="Proteomes" id="UP000294933"/>
    </source>
</evidence>
<dbReference type="InterPro" id="IPR051678">
    <property type="entry name" value="AGP_Transferase"/>
</dbReference>
<dbReference type="VEuPathDB" id="FungiDB:BD410DRAFT_831553"/>
<dbReference type="PANTHER" id="PTHR21310:SF15">
    <property type="entry name" value="AMINOGLYCOSIDE PHOSPHOTRANSFERASE DOMAIN-CONTAINING PROTEIN"/>
    <property type="match status" value="1"/>
</dbReference>
<name>A0A4Y7PQP5_9AGAM</name>
<evidence type="ECO:0000313" key="1">
    <source>
        <dbReference type="EMBL" id="TDL17331.1"/>
    </source>
</evidence>
<evidence type="ECO:0008006" key="3">
    <source>
        <dbReference type="Google" id="ProtNLM"/>
    </source>
</evidence>
<proteinExistence type="predicted"/>
<dbReference type="SUPFAM" id="SSF56112">
    <property type="entry name" value="Protein kinase-like (PK-like)"/>
    <property type="match status" value="1"/>
</dbReference>
<dbReference type="InterPro" id="IPR011009">
    <property type="entry name" value="Kinase-like_dom_sf"/>
</dbReference>
<sequence>MYSIATPHLGSRFIPSIPTENAVGAPKPTPQITGQRHPELREDHHNEHRQNVCFLASTTISSIETGPFSISAIVPAWSIPQTHPSAFLFGVDVINSNGTLKVPWIHFLALTTCLKAHNASSSRRNTTTEGYPMGSTPVIRLNDVGEPEEDLIVDWDALMRLACDNLHAPVSTGKWSPQIFERTRLVRFFEVGDTSLVVSLTHVPRNHGNERWSDQMAEMTRKISSQVATMKYIASHTTIPSPRIIQFSTNPDGDGVGAPYIITTEIEGVQLDTVWSHMNDDERKIVLRQIVDILIQLSFHRFDKIGSLFMKKGLPETSKDSYYIGPKVCSGDINRHVSRASSSAVYTSAVDYWLTCVNSCLDALGESEFGGFSSAFRYAHLWFLRSLIPALYDITLDSTGFPLLPGDFSARNIMLTNVDSEPRITGIINWEYSSTAPTSSFAQYPSFITDQIEVHQDHHRRERNKGDQETFEMLLKEAETTSGRKMRIAPIFPSTKGIYLFEQVVSYDDSLEFLFHLFRHIFGDDEDDDEFEDGTGSHRTRESSFEYRYCEAIMRKGVLKTKTDQLDREEQIVKQARLILGKDVLSV</sequence>